<dbReference type="Proteomes" id="UP000550260">
    <property type="component" value="Unassembled WGS sequence"/>
</dbReference>
<sequence length="114" mass="11694">MQKDSVGYASGGEREAQRAVITVSTGAGRTKAPAAQGDPTGQEAARVRGEQRAAAVAHAVRVVRGNPDDAEVAALLVALAVVGRAAGNGRADIAVPSPRQPLTRFVPATSWRAR</sequence>
<dbReference type="Pfam" id="PF13822">
    <property type="entry name" value="ACC_epsilon"/>
    <property type="match status" value="1"/>
</dbReference>
<evidence type="ECO:0000313" key="2">
    <source>
        <dbReference type="EMBL" id="MBB2498964.1"/>
    </source>
</evidence>
<gene>
    <name evidence="2" type="ORF">H5411_07435</name>
</gene>
<dbReference type="InterPro" id="IPR032716">
    <property type="entry name" value="ACC_epsilon"/>
</dbReference>
<comment type="caution">
    <text evidence="2">The sequence shown here is derived from an EMBL/GenBank/DDBJ whole genome shotgun (WGS) entry which is preliminary data.</text>
</comment>
<dbReference type="GO" id="GO:0004658">
    <property type="term" value="F:propionyl-CoA carboxylase activity"/>
    <property type="evidence" value="ECO:0007669"/>
    <property type="project" value="InterPro"/>
</dbReference>
<evidence type="ECO:0000313" key="3">
    <source>
        <dbReference type="Proteomes" id="UP000550260"/>
    </source>
</evidence>
<dbReference type="GO" id="GO:0003989">
    <property type="term" value="F:acetyl-CoA carboxylase activity"/>
    <property type="evidence" value="ECO:0007669"/>
    <property type="project" value="InterPro"/>
</dbReference>
<organism evidence="2 3">
    <name type="scientific">Amycolatopsis echigonensis</name>
    <dbReference type="NCBI Taxonomy" id="2576905"/>
    <lineage>
        <taxon>Bacteria</taxon>
        <taxon>Bacillati</taxon>
        <taxon>Actinomycetota</taxon>
        <taxon>Actinomycetes</taxon>
        <taxon>Pseudonocardiales</taxon>
        <taxon>Pseudonocardiaceae</taxon>
        <taxon>Amycolatopsis</taxon>
    </lineage>
</organism>
<accession>A0A8E1VVI0</accession>
<proteinExistence type="predicted"/>
<dbReference type="EMBL" id="JACJHR010000007">
    <property type="protein sequence ID" value="MBB2498964.1"/>
    <property type="molecule type" value="Genomic_DNA"/>
</dbReference>
<reference evidence="2 3" key="1">
    <citation type="submission" date="2020-08" db="EMBL/GenBank/DDBJ databases">
        <title>Amycolatopsis echigonensis JCM 21831.</title>
        <authorList>
            <person name="Tedsree N."/>
            <person name="Kuncharoen N."/>
            <person name="Likhitwitayawuid K."/>
            <person name="Tanasupawat S."/>
        </authorList>
    </citation>
    <scope>NUCLEOTIDE SEQUENCE [LARGE SCALE GENOMIC DNA]</scope>
    <source>
        <strain evidence="2 3">JCM 21831</strain>
    </source>
</reference>
<dbReference type="AlphaFoldDB" id="A0A8E1VVI0"/>
<evidence type="ECO:0008006" key="4">
    <source>
        <dbReference type="Google" id="ProtNLM"/>
    </source>
</evidence>
<feature type="region of interest" description="Disordered" evidence="1">
    <location>
        <begin position="1"/>
        <end position="46"/>
    </location>
</feature>
<name>A0A8E1VVI0_9PSEU</name>
<protein>
    <recommendedName>
        <fullName evidence="4">Acyl-CoA carboxylase epsilon subunit-like protein</fullName>
    </recommendedName>
</protein>
<evidence type="ECO:0000256" key="1">
    <source>
        <dbReference type="SAM" id="MobiDB-lite"/>
    </source>
</evidence>